<protein>
    <submittedName>
        <fullName evidence="6">Glyoxylase, beta-lactamase superfamily II</fullName>
    </submittedName>
</protein>
<keyword evidence="2" id="KW-0479">Metal-binding</keyword>
<sequence>MDGNTFSRRTFLYSAACLGMLGTQSRIVRAELQLGSSARISTVSDGYLSLPPEMVFGSMPKEELEQLLNRNRVDATKYEPECNVALYRDGKNTVLFDVGAGPDFMPTSGKLLETVETIGLSPEDVSHVVFTHAHPDHIWGILDDFDDLLFPNATHHFGRKEWDYWWNPSTVDSIGEDRAAFAVGAKRRMAEIEDQVAFFDDGQEILPDIAARASFGHTPGHMAFEIRSGSESVMIVGDALGNPHVAFERPDWHSGTDQDPQTAAATRSLLLDQISREQMKIIGFHLPNGGIGRVEKTGSAYKFIGEPT</sequence>
<evidence type="ECO:0000256" key="1">
    <source>
        <dbReference type="ARBA" id="ARBA00007749"/>
    </source>
</evidence>
<dbReference type="Proteomes" id="UP000319555">
    <property type="component" value="Unassembled WGS sequence"/>
</dbReference>
<dbReference type="CDD" id="cd07720">
    <property type="entry name" value="OPHC2-like_MBL-fold"/>
    <property type="match status" value="1"/>
</dbReference>
<evidence type="ECO:0000256" key="4">
    <source>
        <dbReference type="ARBA" id="ARBA00022833"/>
    </source>
</evidence>
<dbReference type="SUPFAM" id="SSF56281">
    <property type="entry name" value="Metallo-hydrolase/oxidoreductase"/>
    <property type="match status" value="1"/>
</dbReference>
<dbReference type="SMART" id="SM00849">
    <property type="entry name" value="Lactamase_B"/>
    <property type="match status" value="1"/>
</dbReference>
<dbReference type="GO" id="GO:0016787">
    <property type="term" value="F:hydrolase activity"/>
    <property type="evidence" value="ECO:0007669"/>
    <property type="project" value="UniProtKB-KW"/>
</dbReference>
<reference evidence="6 7" key="1">
    <citation type="submission" date="2017-05" db="EMBL/GenBank/DDBJ databases">
        <authorList>
            <person name="Varghese N."/>
            <person name="Submissions S."/>
        </authorList>
    </citation>
    <scope>NUCLEOTIDE SEQUENCE [LARGE SCALE GENOMIC DNA]</scope>
    <source>
        <strain evidence="6 7">DSM 28009</strain>
    </source>
</reference>
<dbReference type="GO" id="GO:0046872">
    <property type="term" value="F:metal ion binding"/>
    <property type="evidence" value="ECO:0007669"/>
    <property type="project" value="UniProtKB-KW"/>
</dbReference>
<evidence type="ECO:0000313" key="7">
    <source>
        <dbReference type="Proteomes" id="UP000319555"/>
    </source>
</evidence>
<keyword evidence="7" id="KW-1185">Reference proteome</keyword>
<evidence type="ECO:0000256" key="2">
    <source>
        <dbReference type="ARBA" id="ARBA00022723"/>
    </source>
</evidence>
<comment type="similarity">
    <text evidence="1">Belongs to the metallo-beta-lactamase superfamily.</text>
</comment>
<name>A0A521CEW3_9RHOB</name>
<proteinExistence type="inferred from homology"/>
<organism evidence="6 7">
    <name type="scientific">Ruegeria faecimaris</name>
    <dbReference type="NCBI Taxonomy" id="686389"/>
    <lineage>
        <taxon>Bacteria</taxon>
        <taxon>Pseudomonadati</taxon>
        <taxon>Pseudomonadota</taxon>
        <taxon>Alphaproteobacteria</taxon>
        <taxon>Rhodobacterales</taxon>
        <taxon>Roseobacteraceae</taxon>
        <taxon>Ruegeria</taxon>
    </lineage>
</organism>
<accession>A0A521CEW3</accession>
<gene>
    <name evidence="6" type="ORF">SAMN06265380_102375</name>
</gene>
<evidence type="ECO:0000256" key="3">
    <source>
        <dbReference type="ARBA" id="ARBA00022801"/>
    </source>
</evidence>
<dbReference type="AlphaFoldDB" id="A0A521CEW3"/>
<keyword evidence="3" id="KW-0378">Hydrolase</keyword>
<dbReference type="Pfam" id="PF00753">
    <property type="entry name" value="Lactamase_B"/>
    <property type="match status" value="1"/>
</dbReference>
<dbReference type="InterPro" id="IPR036866">
    <property type="entry name" value="RibonucZ/Hydroxyglut_hydro"/>
</dbReference>
<dbReference type="EMBL" id="FXTE01000002">
    <property type="protein sequence ID" value="SMO57973.1"/>
    <property type="molecule type" value="Genomic_DNA"/>
</dbReference>
<keyword evidence="4" id="KW-0862">Zinc</keyword>
<dbReference type="InterPro" id="IPR051013">
    <property type="entry name" value="MBL_superfamily_lactonases"/>
</dbReference>
<dbReference type="InterPro" id="IPR001279">
    <property type="entry name" value="Metallo-B-lactamas"/>
</dbReference>
<feature type="domain" description="Metallo-beta-lactamase" evidence="5">
    <location>
        <begin position="81"/>
        <end position="285"/>
    </location>
</feature>
<dbReference type="PANTHER" id="PTHR42978">
    <property type="entry name" value="QUORUM-QUENCHING LACTONASE YTNP-RELATED-RELATED"/>
    <property type="match status" value="1"/>
</dbReference>
<dbReference type="PANTHER" id="PTHR42978:SF6">
    <property type="entry name" value="QUORUM-QUENCHING LACTONASE YTNP-RELATED"/>
    <property type="match status" value="1"/>
</dbReference>
<evidence type="ECO:0000313" key="6">
    <source>
        <dbReference type="EMBL" id="SMO57973.1"/>
    </source>
</evidence>
<evidence type="ECO:0000259" key="5">
    <source>
        <dbReference type="SMART" id="SM00849"/>
    </source>
</evidence>
<dbReference type="Gene3D" id="3.60.15.10">
    <property type="entry name" value="Ribonuclease Z/Hydroxyacylglutathione hydrolase-like"/>
    <property type="match status" value="1"/>
</dbReference>